<reference evidence="1 2" key="1">
    <citation type="journal article" date="2014" name="Antonie Van Leeuwenhoek">
        <title>Fictibacillus enclensis sp. nov., isolated from marine sediment.</title>
        <authorList>
            <person name="Dastager S.G."/>
            <person name="Mawlankar R."/>
            <person name="Srinivasan K."/>
            <person name="Tang S.K."/>
            <person name="Lee J.C."/>
            <person name="Ramana V.V."/>
            <person name="Shouche Y.S."/>
        </authorList>
    </citation>
    <scope>NUCLEOTIDE SEQUENCE [LARGE SCALE GENOMIC DNA]</scope>
    <source>
        <strain evidence="1 2">NIO-1003</strain>
    </source>
</reference>
<keyword evidence="2" id="KW-1185">Reference proteome</keyword>
<dbReference type="EMBL" id="LNQN01000002">
    <property type="protein sequence ID" value="KSU83427.1"/>
    <property type="molecule type" value="Genomic_DNA"/>
</dbReference>
<gene>
    <name evidence="1" type="ORF">AS030_12745</name>
</gene>
<sequence>MSAENRHNLKKLSKVALDRRNADQGDFFFGKIMLQGNLCSRPVFVVGKHGDSNDTKDVIICIGTTQPQKSDYDIPVQLREKTYIRTNKIYTIGRHQLEFKIKHSVNPVDIHTICENVEKAIRFRQ</sequence>
<dbReference type="Gene3D" id="2.30.30.110">
    <property type="match status" value="1"/>
</dbReference>
<dbReference type="SUPFAM" id="SSF50118">
    <property type="entry name" value="Cell growth inhibitor/plasmid maintenance toxic component"/>
    <property type="match status" value="1"/>
</dbReference>
<name>A0A0V8J8T4_9BACL</name>
<proteinExistence type="predicted"/>
<protein>
    <submittedName>
        <fullName evidence="1">Uncharacterized protein</fullName>
    </submittedName>
</protein>
<dbReference type="InterPro" id="IPR011067">
    <property type="entry name" value="Plasmid_toxin/cell-grow_inhib"/>
</dbReference>
<comment type="caution">
    <text evidence="1">The sequence shown here is derived from an EMBL/GenBank/DDBJ whole genome shotgun (WGS) entry which is preliminary data.</text>
</comment>
<evidence type="ECO:0000313" key="1">
    <source>
        <dbReference type="EMBL" id="KSU83427.1"/>
    </source>
</evidence>
<evidence type="ECO:0000313" key="2">
    <source>
        <dbReference type="Proteomes" id="UP000054099"/>
    </source>
</evidence>
<dbReference type="AlphaFoldDB" id="A0A0V8J8T4"/>
<dbReference type="Proteomes" id="UP000054099">
    <property type="component" value="Unassembled WGS sequence"/>
</dbReference>
<organism evidence="1 2">
    <name type="scientific">Fictibacillus enclensis</name>
    <dbReference type="NCBI Taxonomy" id="1017270"/>
    <lineage>
        <taxon>Bacteria</taxon>
        <taxon>Bacillati</taxon>
        <taxon>Bacillota</taxon>
        <taxon>Bacilli</taxon>
        <taxon>Bacillales</taxon>
        <taxon>Fictibacillaceae</taxon>
        <taxon>Fictibacillus</taxon>
    </lineage>
</organism>
<dbReference type="RefSeq" id="WP_061972265.1">
    <property type="nucleotide sequence ID" value="NZ_FMAV01000002.1"/>
</dbReference>
<accession>A0A0V8J8T4</accession>